<sequence>MGRCLENAAPPHTRMADSVMVSAASLTEAFTPSTWVKVVSSGELTLLAATSRYAFCAASVVPIRAIWARIVGSSARLPPRCSNRAVPTCLTAAPVAAVAKPSETAAFPRLNQGSTVCIMMPNPPPASPRRYESGMRMSTAIGAEAFPRRPIPVKVPATRRPGVSAGTA</sequence>
<evidence type="ECO:0000313" key="2">
    <source>
        <dbReference type="Proteomes" id="UP000045842"/>
    </source>
</evidence>
<organism evidence="1 2">
    <name type="scientific">Mycobacterium tuberculosis</name>
    <dbReference type="NCBI Taxonomy" id="1773"/>
    <lineage>
        <taxon>Bacteria</taxon>
        <taxon>Bacillati</taxon>
        <taxon>Actinomycetota</taxon>
        <taxon>Actinomycetes</taxon>
        <taxon>Mycobacteriales</taxon>
        <taxon>Mycobacteriaceae</taxon>
        <taxon>Mycobacterium</taxon>
        <taxon>Mycobacterium tuberculosis complex</taxon>
    </lineage>
</organism>
<reference evidence="1 2" key="1">
    <citation type="submission" date="2015-03" db="EMBL/GenBank/DDBJ databases">
        <authorList>
            <consortium name="Pathogen Informatics"/>
        </authorList>
    </citation>
    <scope>NUCLEOTIDE SEQUENCE [LARGE SCALE GENOMIC DNA]</scope>
    <source>
        <strain evidence="1 2">G09801536</strain>
    </source>
</reference>
<gene>
    <name evidence="1" type="ORF">ERS007679_02991</name>
</gene>
<dbReference type="Proteomes" id="UP000045842">
    <property type="component" value="Unassembled WGS sequence"/>
</dbReference>
<protein>
    <submittedName>
        <fullName evidence="1">Uncharacterized protein</fullName>
    </submittedName>
</protein>
<evidence type="ECO:0000313" key="1">
    <source>
        <dbReference type="EMBL" id="COW04653.1"/>
    </source>
</evidence>
<dbReference type="AlphaFoldDB" id="A0A655INM1"/>
<accession>A0A655INM1</accession>
<name>A0A655INM1_MYCTX</name>
<dbReference type="EMBL" id="CSAD01000476">
    <property type="protein sequence ID" value="COW04653.1"/>
    <property type="molecule type" value="Genomic_DNA"/>
</dbReference>
<proteinExistence type="predicted"/>